<feature type="transmembrane region" description="Helical" evidence="2">
    <location>
        <begin position="1112"/>
        <end position="1132"/>
    </location>
</feature>
<feature type="domain" description="PGG" evidence="3">
    <location>
        <begin position="1232"/>
        <end position="1344"/>
    </location>
</feature>
<dbReference type="Gramene" id="LPERR06G10020.1">
    <property type="protein sequence ID" value="LPERR06G10020.1"/>
    <property type="gene ID" value="LPERR06G10020"/>
</dbReference>
<feature type="transmembrane region" description="Helical" evidence="2">
    <location>
        <begin position="1287"/>
        <end position="1310"/>
    </location>
</feature>
<feature type="transmembrane region" description="Helical" evidence="2">
    <location>
        <begin position="1144"/>
        <end position="1163"/>
    </location>
</feature>
<name>A0A0D9WPE9_9ORYZ</name>
<feature type="transmembrane region" description="Helical" evidence="2">
    <location>
        <begin position="1240"/>
        <end position="1257"/>
    </location>
</feature>
<feature type="transmembrane region" description="Helical" evidence="2">
    <location>
        <begin position="451"/>
        <end position="468"/>
    </location>
</feature>
<feature type="compositionally biased region" description="Low complexity" evidence="1">
    <location>
        <begin position="1"/>
        <end position="11"/>
    </location>
</feature>
<feature type="region of interest" description="Disordered" evidence="1">
    <location>
        <begin position="1387"/>
        <end position="1406"/>
    </location>
</feature>
<feature type="transmembrane region" description="Helical" evidence="2">
    <location>
        <begin position="277"/>
        <end position="294"/>
    </location>
</feature>
<feature type="transmembrane region" description="Helical" evidence="2">
    <location>
        <begin position="386"/>
        <end position="410"/>
    </location>
</feature>
<feature type="transmembrane region" description="Helical" evidence="2">
    <location>
        <begin position="325"/>
        <end position="345"/>
    </location>
</feature>
<feature type="compositionally biased region" description="Polar residues" evidence="1">
    <location>
        <begin position="746"/>
        <end position="765"/>
    </location>
</feature>
<evidence type="ECO:0000256" key="1">
    <source>
        <dbReference type="SAM" id="MobiDB-lite"/>
    </source>
</evidence>
<keyword evidence="2" id="KW-1133">Transmembrane helix</keyword>
<feature type="transmembrane region" description="Helical" evidence="2">
    <location>
        <begin position="1169"/>
        <end position="1193"/>
    </location>
</feature>
<organism evidence="4 5">
    <name type="scientific">Leersia perrieri</name>
    <dbReference type="NCBI Taxonomy" id="77586"/>
    <lineage>
        <taxon>Eukaryota</taxon>
        <taxon>Viridiplantae</taxon>
        <taxon>Streptophyta</taxon>
        <taxon>Embryophyta</taxon>
        <taxon>Tracheophyta</taxon>
        <taxon>Spermatophyta</taxon>
        <taxon>Magnoliopsida</taxon>
        <taxon>Liliopsida</taxon>
        <taxon>Poales</taxon>
        <taxon>Poaceae</taxon>
        <taxon>BOP clade</taxon>
        <taxon>Oryzoideae</taxon>
        <taxon>Oryzeae</taxon>
        <taxon>Oryzinae</taxon>
        <taxon>Leersia</taxon>
    </lineage>
</organism>
<sequence>MAMATTATTMTSGAGPRAARSGPPSPDLATPAAATATTMTVTAMTLMAMAETTTASGAASTVAARSRRCGPGDGQIWAAVAGSGHPGGGDGDDNDGDGDDTDGDGGDDDGERRGFDGGSQIPTVWPRGRPDLGRRRWIWPSSSLLKSLPRRRATSGNSVAVASDGDGSLDDSQRVALHFLPGNLLTFLRQDKPMSSSIQMANGMGQDELALAPTKNTTAPRTSNHVSGYSNCHGDKGNNGMVACNSRQDSVDNSSSRISEEDNIEDNFKLLWRLRKYLILLGTLAVSVTYNAGLTPPGGFWTLTKDNHEAGNPILPVGFSERYEVFFYCNATAFAASLVLIILLLSKSVTRHKWWLRSMQFTMILDLFSLMGAYAAGSCRALKSSIYVWILVFAVFTYVGIHVLVFIRVIPGYLKEMVQKMLIQIPSKWCGHDSPQMGRHQDKDVEDARKFILILVTFAATVTYQAGLSPPGGFWAENEYDPDRKLPPTFPPYKHRPATSVLRSNYLHRYKIFVSCNSTSFVASLVTVMLLLSPELSKHGIRSKAVILCVVADLLCLIGAYAAGCCRDVATSFYVMFITIIVLFFFVLLVGIFLYKPVAVWLDKFKSGSIQCMGNLGRMLSFSFRSNRLSNAEQENSVADHHISVTVTGSPSEDNASETEHHPADNQGIYNTNEGLLHEEHLSRDNKQTADTEETKSGTQHPSGNSKQSANTMVAVSNRKYQSTDCQMISSTEEVVPNIEHSSAVSYQQTANTKNDMSAENQQVASRKEQTSTDDFKMPVEDLSEKNMLVRHCNEDSDETTVSEIHSIPVEASGHVECAEQHVSVQDQNHNIEILGINNGSEPIGNGHIHNKQEASIQNANSNQIEEHMNKTRTNLLLLAILAVSLTYQSGLNPPGGFWSTNEYSHADGDHIQEYHHSPGDRILEDIYHSRFIAFFYLNAVAFVASVVMIILLLNKMMTMKVTKRRALQIVMIVNLLSLTGAFVMGSCREANKSICISVLVFLVLAYVLVHVLIAIHVIPQDWRRYIPEKLKNFLCRPVLDSSSELLQNWTEDIKELGRRRNLLLTLSILAATVTYQAGMNPPGGVWSDDKDVSGLPGNPILQDTHPKRYGVFYYSNSLSFVSSVVTTILLVNKESCDHGIKSYALRVCLVVGLVALLIAYAAGSCRKAMQSIYLIIIAVAVFISIAIQVLLLSSTHNTLQGPLGQSLQRSLRFLLNENSSGPQETTDPEEKKERKRKKYLMLLAVLAASIAYQAGLNPPGGFWSDDSGHKAGDPILHDVDHIRRRYKTFFCFNAFSFMSSIVVIMLLLSKSVREKDLPLDVLYLIMLLDLLSLMTAFAAGSCRKFRTSVYVYGLVIGVVIYLLLVTVLSSGIAKYLRSRRRSVISSQDHPGHVSRENTPSVGHHI</sequence>
<dbReference type="STRING" id="77586.A0A0D9WPE9"/>
<feature type="compositionally biased region" description="Basic and acidic residues" evidence="1">
    <location>
        <begin position="683"/>
        <end position="696"/>
    </location>
</feature>
<feature type="transmembrane region" description="Helical" evidence="2">
    <location>
        <begin position="1322"/>
        <end position="1340"/>
    </location>
</feature>
<dbReference type="Proteomes" id="UP000032180">
    <property type="component" value="Chromosome 6"/>
</dbReference>
<feature type="transmembrane region" description="Helical" evidence="2">
    <location>
        <begin position="967"/>
        <end position="985"/>
    </location>
</feature>
<protein>
    <recommendedName>
        <fullName evidence="3">PGG domain-containing protein</fullName>
    </recommendedName>
</protein>
<feature type="region of interest" description="Disordered" evidence="1">
    <location>
        <begin position="65"/>
        <end position="133"/>
    </location>
</feature>
<feature type="domain" description="PGG" evidence="3">
    <location>
        <begin position="443"/>
        <end position="567"/>
    </location>
</feature>
<feature type="transmembrane region" description="Helical" evidence="2">
    <location>
        <begin position="512"/>
        <end position="533"/>
    </location>
</feature>
<feature type="domain" description="PGG" evidence="3">
    <location>
        <begin position="867"/>
        <end position="989"/>
    </location>
</feature>
<feature type="transmembrane region" description="Helical" evidence="2">
    <location>
        <begin position="354"/>
        <end position="374"/>
    </location>
</feature>
<keyword evidence="5" id="KW-1185">Reference proteome</keyword>
<accession>A0A0D9WPE9</accession>
<feature type="region of interest" description="Disordered" evidence="1">
    <location>
        <begin position="148"/>
        <end position="168"/>
    </location>
</feature>
<dbReference type="HOGENOM" id="CLU_007110_1_1_1"/>
<evidence type="ECO:0000259" key="3">
    <source>
        <dbReference type="Pfam" id="PF13962"/>
    </source>
</evidence>
<dbReference type="PANTHER" id="PTHR24177">
    <property type="entry name" value="CASKIN"/>
    <property type="match status" value="1"/>
</dbReference>
<feature type="transmembrane region" description="Helical" evidence="2">
    <location>
        <begin position="874"/>
        <end position="892"/>
    </location>
</feature>
<feature type="transmembrane region" description="Helical" evidence="2">
    <location>
        <begin position="1062"/>
        <end position="1079"/>
    </location>
</feature>
<dbReference type="eggNOG" id="ENOG502SDFW">
    <property type="taxonomic scope" value="Eukaryota"/>
</dbReference>
<feature type="transmembrane region" description="Helical" evidence="2">
    <location>
        <begin position="932"/>
        <end position="955"/>
    </location>
</feature>
<dbReference type="InterPro" id="IPR026961">
    <property type="entry name" value="PGG_dom"/>
</dbReference>
<proteinExistence type="predicted"/>
<dbReference type="EnsemblPlants" id="LPERR06G10020.1">
    <property type="protein sequence ID" value="LPERR06G10020.1"/>
    <property type="gene ID" value="LPERR06G10020"/>
</dbReference>
<feature type="region of interest" description="Disordered" evidence="1">
    <location>
        <begin position="1"/>
        <end position="31"/>
    </location>
</feature>
<reference evidence="4 5" key="1">
    <citation type="submission" date="2012-08" db="EMBL/GenBank/DDBJ databases">
        <title>Oryza genome evolution.</title>
        <authorList>
            <person name="Wing R.A."/>
        </authorList>
    </citation>
    <scope>NUCLEOTIDE SEQUENCE</scope>
</reference>
<feature type="compositionally biased region" description="Acidic residues" evidence="1">
    <location>
        <begin position="90"/>
        <end position="109"/>
    </location>
</feature>
<feature type="transmembrane region" description="Helical" evidence="2">
    <location>
        <begin position="997"/>
        <end position="1019"/>
    </location>
</feature>
<reference evidence="5" key="2">
    <citation type="submission" date="2013-12" db="EMBL/GenBank/DDBJ databases">
        <authorList>
            <person name="Yu Y."/>
            <person name="Lee S."/>
            <person name="de Baynast K."/>
            <person name="Wissotski M."/>
            <person name="Liu L."/>
            <person name="Talag J."/>
            <person name="Goicoechea J."/>
            <person name="Angelova A."/>
            <person name="Jetty R."/>
            <person name="Kudrna D."/>
            <person name="Golser W."/>
            <person name="Rivera L."/>
            <person name="Zhang J."/>
            <person name="Wing R."/>
        </authorList>
    </citation>
    <scope>NUCLEOTIDE SEQUENCE</scope>
</reference>
<evidence type="ECO:0000256" key="2">
    <source>
        <dbReference type="SAM" id="Phobius"/>
    </source>
</evidence>
<evidence type="ECO:0000313" key="4">
    <source>
        <dbReference type="EnsemblPlants" id="LPERR06G10020.1"/>
    </source>
</evidence>
<feature type="transmembrane region" description="Helical" evidence="2">
    <location>
        <begin position="545"/>
        <end position="562"/>
    </location>
</feature>
<feature type="region of interest" description="Disordered" evidence="1">
    <location>
        <begin position="683"/>
        <end position="711"/>
    </location>
</feature>
<reference evidence="4" key="3">
    <citation type="submission" date="2015-04" db="UniProtKB">
        <authorList>
            <consortium name="EnsemblPlants"/>
        </authorList>
    </citation>
    <scope>IDENTIFICATION</scope>
</reference>
<feature type="domain" description="PGG" evidence="3">
    <location>
        <begin position="271"/>
        <end position="380"/>
    </location>
</feature>
<feature type="region of interest" description="Disordered" evidence="1">
    <location>
        <begin position="746"/>
        <end position="773"/>
    </location>
</feature>
<evidence type="ECO:0000313" key="5">
    <source>
        <dbReference type="Proteomes" id="UP000032180"/>
    </source>
</evidence>
<feature type="transmembrane region" description="Helical" evidence="2">
    <location>
        <begin position="1352"/>
        <end position="1374"/>
    </location>
</feature>
<dbReference type="GO" id="GO:0016020">
    <property type="term" value="C:membrane"/>
    <property type="evidence" value="ECO:0007669"/>
    <property type="project" value="TreeGrafter"/>
</dbReference>
<dbReference type="Pfam" id="PF13962">
    <property type="entry name" value="PGG"/>
    <property type="match status" value="5"/>
</dbReference>
<feature type="domain" description="PGG" evidence="3">
    <location>
        <begin position="1056"/>
        <end position="1167"/>
    </location>
</feature>
<keyword evidence="2" id="KW-0472">Membrane</keyword>
<keyword evidence="2" id="KW-0812">Transmembrane</keyword>
<dbReference type="PANTHER" id="PTHR24177:SF43">
    <property type="entry name" value="OS06G0292100 PROTEIN"/>
    <property type="match status" value="1"/>
</dbReference>
<feature type="compositionally biased region" description="Polar residues" evidence="1">
    <location>
        <begin position="1397"/>
        <end position="1406"/>
    </location>
</feature>
<feature type="region of interest" description="Disordered" evidence="1">
    <location>
        <begin position="646"/>
        <end position="670"/>
    </location>
</feature>
<feature type="transmembrane region" description="Helical" evidence="2">
    <location>
        <begin position="574"/>
        <end position="595"/>
    </location>
</feature>
<feature type="compositionally biased region" description="Polar residues" evidence="1">
    <location>
        <begin position="697"/>
        <end position="711"/>
    </location>
</feature>